<dbReference type="InterPro" id="IPR010934">
    <property type="entry name" value="NADH_DH_su5_C"/>
</dbReference>
<dbReference type="Pfam" id="PF00662">
    <property type="entry name" value="Proton_antipo_N"/>
    <property type="match status" value="1"/>
</dbReference>
<dbReference type="PRINTS" id="PR01434">
    <property type="entry name" value="NADHDHGNASE5"/>
</dbReference>
<feature type="transmembrane region" description="Helical" evidence="17">
    <location>
        <begin position="150"/>
        <end position="169"/>
    </location>
</feature>
<feature type="transmembrane region" description="Helical" evidence="17">
    <location>
        <begin position="175"/>
        <end position="200"/>
    </location>
</feature>
<evidence type="ECO:0000256" key="1">
    <source>
        <dbReference type="ARBA" id="ARBA00003257"/>
    </source>
</evidence>
<evidence type="ECO:0000256" key="7">
    <source>
        <dbReference type="ARBA" id="ARBA00022692"/>
    </source>
</evidence>
<keyword evidence="15 17" id="KW-0472">Membrane</keyword>
<evidence type="ECO:0000256" key="14">
    <source>
        <dbReference type="ARBA" id="ARBA00023128"/>
    </source>
</evidence>
<feature type="domain" description="NADH:quinone oxidoreductase/Mrp antiporter transmembrane" evidence="18">
    <location>
        <begin position="105"/>
        <end position="379"/>
    </location>
</feature>
<dbReference type="PANTHER" id="PTHR42829:SF2">
    <property type="entry name" value="NADH-UBIQUINONE OXIDOREDUCTASE CHAIN 5"/>
    <property type="match status" value="1"/>
</dbReference>
<evidence type="ECO:0000256" key="2">
    <source>
        <dbReference type="ARBA" id="ARBA00004448"/>
    </source>
</evidence>
<feature type="transmembrane region" description="Helical" evidence="17">
    <location>
        <begin position="87"/>
        <end position="105"/>
    </location>
</feature>
<evidence type="ECO:0000256" key="15">
    <source>
        <dbReference type="ARBA" id="ARBA00023136"/>
    </source>
</evidence>
<dbReference type="Pfam" id="PF06455">
    <property type="entry name" value="NADH5_C"/>
    <property type="match status" value="1"/>
</dbReference>
<feature type="transmembrane region" description="Helical" evidence="17">
    <location>
        <begin position="419"/>
        <end position="438"/>
    </location>
</feature>
<keyword evidence="13 17" id="KW-0830">Ubiquinone</keyword>
<feature type="transmembrane region" description="Helical" evidence="17">
    <location>
        <begin position="334"/>
        <end position="357"/>
    </location>
</feature>
<evidence type="ECO:0000256" key="5">
    <source>
        <dbReference type="ARBA" id="ARBA00022448"/>
    </source>
</evidence>
<feature type="transmembrane region" description="Helical" evidence="17">
    <location>
        <begin position="450"/>
        <end position="472"/>
    </location>
</feature>
<keyword evidence="9" id="KW-1278">Translocase</keyword>
<evidence type="ECO:0000256" key="11">
    <source>
        <dbReference type="ARBA" id="ARBA00022989"/>
    </source>
</evidence>
<evidence type="ECO:0000256" key="12">
    <source>
        <dbReference type="ARBA" id="ARBA00023027"/>
    </source>
</evidence>
<evidence type="ECO:0000259" key="20">
    <source>
        <dbReference type="Pfam" id="PF06455"/>
    </source>
</evidence>
<evidence type="ECO:0000256" key="4">
    <source>
        <dbReference type="ARBA" id="ARBA00021096"/>
    </source>
</evidence>
<comment type="function">
    <text evidence="1">Core subunit of the mitochondrial membrane respiratory chain NADH dehydrogenase (Complex I) that is believed to belong to the minimal assembly required for catalysis. Complex I functions in the transfer of electrons from NADH to the respiratory chain. The immediate electron acceptor for the enzyme is believed to be ubiquinone.</text>
</comment>
<keyword evidence="10" id="KW-0249">Electron transport</keyword>
<keyword evidence="8" id="KW-0999">Mitochondrion inner membrane</keyword>
<keyword evidence="7 17" id="KW-0812">Transmembrane</keyword>
<feature type="transmembrane region" description="Helical" evidence="17">
    <location>
        <begin position="242"/>
        <end position="260"/>
    </location>
</feature>
<dbReference type="GO" id="GO:0008137">
    <property type="term" value="F:NADH dehydrogenase (ubiquinone) activity"/>
    <property type="evidence" value="ECO:0007669"/>
    <property type="project" value="UniProtKB-EC"/>
</dbReference>
<dbReference type="GO" id="GO:0015990">
    <property type="term" value="P:electron transport coupled proton transport"/>
    <property type="evidence" value="ECO:0007669"/>
    <property type="project" value="TreeGrafter"/>
</dbReference>
<accession>A0A343AXZ2</accession>
<evidence type="ECO:0000256" key="17">
    <source>
        <dbReference type="RuleBase" id="RU003404"/>
    </source>
</evidence>
<dbReference type="InterPro" id="IPR001750">
    <property type="entry name" value="ND/Mrp_TM"/>
</dbReference>
<organism evidence="21">
    <name type="scientific">Vaejovis mexicanus smithi</name>
    <name type="common">Mexican scorpion</name>
    <name type="synonym">Vaejovis smithi</name>
    <dbReference type="NCBI Taxonomy" id="1562928"/>
    <lineage>
        <taxon>Eukaryota</taxon>
        <taxon>Metazoa</taxon>
        <taxon>Ecdysozoa</taxon>
        <taxon>Arthropoda</taxon>
        <taxon>Chelicerata</taxon>
        <taxon>Arachnida</taxon>
        <taxon>Scorpiones</taxon>
        <taxon>Iurida</taxon>
        <taxon>Chactoidea</taxon>
        <taxon>Vaejovidae</taxon>
        <taxon>Vaejovis</taxon>
    </lineage>
</organism>
<evidence type="ECO:0000313" key="21">
    <source>
        <dbReference type="EMBL" id="APW29076.1"/>
    </source>
</evidence>
<dbReference type="Pfam" id="PF00361">
    <property type="entry name" value="Proton_antipo_M"/>
    <property type="match status" value="1"/>
</dbReference>
<protein>
    <recommendedName>
        <fullName evidence="4 17">NADH-ubiquinone oxidoreductase chain 5</fullName>
        <ecNumber evidence="3 17">7.1.1.2</ecNumber>
    </recommendedName>
</protein>
<proteinExistence type="inferred from homology"/>
<feature type="domain" description="NADH dehydrogenase subunit 5 C-terminal" evidence="20">
    <location>
        <begin position="388"/>
        <end position="561"/>
    </location>
</feature>
<keyword evidence="14 17" id="KW-0496">Mitochondrion</keyword>
<feature type="transmembrane region" description="Helical" evidence="17">
    <location>
        <begin position="111"/>
        <end position="129"/>
    </location>
</feature>
<name>A0A343AXZ2_VAEMS</name>
<dbReference type="InterPro" id="IPR001516">
    <property type="entry name" value="Proton_antipo_N"/>
</dbReference>
<comment type="function">
    <text evidence="17">Core subunit of the mitochondrial membrane respiratory chain NADH dehydrogenase (Complex I) which catalyzes electron transfer from NADH through the respiratory chain, using ubiquinone as an electron acceptor. Essential for the catalytic activity and assembly of complex I.</text>
</comment>
<dbReference type="EMBL" id="KX520650">
    <property type="protein sequence ID" value="APW29076.1"/>
    <property type="molecule type" value="Genomic_DNA"/>
</dbReference>
<feature type="transmembrane region" description="Helical" evidence="17">
    <location>
        <begin position="484"/>
        <end position="504"/>
    </location>
</feature>
<feature type="domain" description="NADH-Ubiquinone oxidoreductase (complex I) chain 5 N-terminal" evidence="19">
    <location>
        <begin position="40"/>
        <end position="88"/>
    </location>
</feature>
<evidence type="ECO:0000259" key="18">
    <source>
        <dbReference type="Pfam" id="PF00361"/>
    </source>
</evidence>
<feature type="transmembrane region" description="Helical" evidence="17">
    <location>
        <begin position="295"/>
        <end position="313"/>
    </location>
</feature>
<evidence type="ECO:0000256" key="13">
    <source>
        <dbReference type="ARBA" id="ARBA00023075"/>
    </source>
</evidence>
<dbReference type="InterPro" id="IPR003945">
    <property type="entry name" value="NU5C-like"/>
</dbReference>
<gene>
    <name evidence="21" type="primary">nd5</name>
</gene>
<comment type="catalytic activity">
    <reaction evidence="16 17">
        <text>a ubiquinone + NADH + 5 H(+)(in) = a ubiquinol + NAD(+) + 4 H(+)(out)</text>
        <dbReference type="Rhea" id="RHEA:29091"/>
        <dbReference type="Rhea" id="RHEA-COMP:9565"/>
        <dbReference type="Rhea" id="RHEA-COMP:9566"/>
        <dbReference type="ChEBI" id="CHEBI:15378"/>
        <dbReference type="ChEBI" id="CHEBI:16389"/>
        <dbReference type="ChEBI" id="CHEBI:17976"/>
        <dbReference type="ChEBI" id="CHEBI:57540"/>
        <dbReference type="ChEBI" id="CHEBI:57945"/>
        <dbReference type="EC" id="7.1.1.2"/>
    </reaction>
</comment>
<feature type="transmembrane region" description="Helical" evidence="17">
    <location>
        <begin position="544"/>
        <end position="561"/>
    </location>
</feature>
<feature type="transmembrane region" description="Helical" evidence="17">
    <location>
        <begin position="212"/>
        <end position="230"/>
    </location>
</feature>
<dbReference type="PANTHER" id="PTHR42829">
    <property type="entry name" value="NADH-UBIQUINONE OXIDOREDUCTASE CHAIN 5"/>
    <property type="match status" value="1"/>
</dbReference>
<keyword evidence="5 17" id="KW-0813">Transport</keyword>
<dbReference type="RefSeq" id="YP_009412984.1">
    <property type="nucleotide sequence ID" value="NC_035567.1"/>
</dbReference>
<dbReference type="EC" id="7.1.1.2" evidence="3 17"/>
<geneLocation type="mitochondrion" evidence="21"/>
<feature type="transmembrane region" description="Helical" evidence="17">
    <location>
        <begin position="369"/>
        <end position="398"/>
    </location>
</feature>
<dbReference type="GO" id="GO:0005743">
    <property type="term" value="C:mitochondrial inner membrane"/>
    <property type="evidence" value="ECO:0007669"/>
    <property type="project" value="UniProtKB-SubCell"/>
</dbReference>
<dbReference type="GO" id="GO:0003954">
    <property type="term" value="F:NADH dehydrogenase activity"/>
    <property type="evidence" value="ECO:0007669"/>
    <property type="project" value="TreeGrafter"/>
</dbReference>
<comment type="similarity">
    <text evidence="17">Belongs to the complex I subunit 5 family.</text>
</comment>
<dbReference type="GO" id="GO:0042773">
    <property type="term" value="P:ATP synthesis coupled electron transport"/>
    <property type="evidence" value="ECO:0007669"/>
    <property type="project" value="InterPro"/>
</dbReference>
<comment type="subcellular location">
    <subcellularLocation>
        <location evidence="2">Mitochondrion inner membrane</location>
        <topology evidence="2">Multi-pass membrane protein</topology>
    </subcellularLocation>
</comment>
<dbReference type="AlphaFoldDB" id="A0A343AXZ2"/>
<keyword evidence="6" id="KW-0679">Respiratory chain</keyword>
<reference evidence="21" key="1">
    <citation type="submission" date="2016-07" db="EMBL/GenBank/DDBJ databases">
        <title>Vaejovis smithi mitochondrion recovered from metagenomic samples.</title>
        <authorList>
            <person name="Bolanos L.M."/>
            <person name="Garcia T."/>
            <person name="Rosenblueth M."/>
            <person name="Martinez-Romero E."/>
        </authorList>
    </citation>
    <scope>NUCLEOTIDE SEQUENCE</scope>
</reference>
<dbReference type="GeneID" id="33867194"/>
<evidence type="ECO:0000259" key="19">
    <source>
        <dbReference type="Pfam" id="PF00662"/>
    </source>
</evidence>
<evidence type="ECO:0000256" key="6">
    <source>
        <dbReference type="ARBA" id="ARBA00022660"/>
    </source>
</evidence>
<evidence type="ECO:0000256" key="10">
    <source>
        <dbReference type="ARBA" id="ARBA00022982"/>
    </source>
</evidence>
<feature type="transmembrane region" description="Helical" evidence="17">
    <location>
        <begin position="56"/>
        <end position="75"/>
    </location>
</feature>
<sequence length="562" mass="63627">MLNFFKSWSKLLYLTSLILFILGMMMMEKEWAILFHFNFIEVKSCKMEMFIILDWISMIFSSAVLFISSMVIIFSEEYMETDIFKNRFTLMILLFVLSMFLLILSPNMMSILLGWDGLGLVSYCLVIYYQNPRSYNAGMLTVLSNRIGDVLILVSIALLSSTGTWDILILNNTNFSLMIMVMIMMAAMTKSAQIPFSAWLPAAMAAPTPVSALVHSSTLVTAGVFLLIRFHNMFLNKTMCSILLISSCLTMLMAGLGATLETDMKKIIALSTLSQLGVMMMALSLNLWILAYFHMITHAMFKALLFLCAGFIIHNTKNNQDIRKMGSLIFPSPMIGTAMLVSSLALMGFPFLAGFYSKDLILEQSIQSYFFMFSMFLTIISFGMTMAYSFRLPFLSLMSKTKYSKSIMIEESPKMKMSIFLLAIMATTTGAMLSWLILPSPPSITLPPLLKLTGVCLVMIGILISASLWTFNPKMTTKKFIEKTFLGSMWFLPLMSTFIFTKFMKKINIIKPSEAGWSEMMGAQGSYNKIMLNSSKISTLQKNQTQMFMLTFIIIMIILFYF</sequence>
<evidence type="ECO:0000256" key="3">
    <source>
        <dbReference type="ARBA" id="ARBA00012944"/>
    </source>
</evidence>
<keyword evidence="12 17" id="KW-0520">NAD</keyword>
<evidence type="ECO:0000256" key="8">
    <source>
        <dbReference type="ARBA" id="ARBA00022792"/>
    </source>
</evidence>
<evidence type="ECO:0000256" key="9">
    <source>
        <dbReference type="ARBA" id="ARBA00022967"/>
    </source>
</evidence>
<keyword evidence="11 17" id="KW-1133">Transmembrane helix</keyword>
<evidence type="ECO:0000256" key="16">
    <source>
        <dbReference type="ARBA" id="ARBA00049551"/>
    </source>
</evidence>
<feature type="transmembrane region" description="Helical" evidence="17">
    <location>
        <begin position="267"/>
        <end position="289"/>
    </location>
</feature>